<protein>
    <submittedName>
        <fullName evidence="4">Calcium-binding protein</fullName>
    </submittedName>
</protein>
<dbReference type="Pfam" id="PF00353">
    <property type="entry name" value="HemolysinCabind"/>
    <property type="match status" value="2"/>
</dbReference>
<evidence type="ECO:0000313" key="4">
    <source>
        <dbReference type="EMBL" id="NGM22635.1"/>
    </source>
</evidence>
<evidence type="ECO:0000256" key="2">
    <source>
        <dbReference type="ARBA" id="ARBA00022525"/>
    </source>
</evidence>
<feature type="compositionally biased region" description="Basic and acidic residues" evidence="3">
    <location>
        <begin position="26"/>
        <end position="35"/>
    </location>
</feature>
<dbReference type="SUPFAM" id="SSF51120">
    <property type="entry name" value="beta-Roll"/>
    <property type="match status" value="1"/>
</dbReference>
<reference evidence="4 5" key="1">
    <citation type="submission" date="2020-02" db="EMBL/GenBank/DDBJ databases">
        <authorList>
            <person name="Kim H.M."/>
            <person name="Jeon C.O."/>
        </authorList>
    </citation>
    <scope>NUCLEOTIDE SEQUENCE [LARGE SCALE GENOMIC DNA]</scope>
    <source>
        <strain evidence="4 5">PeD5</strain>
    </source>
</reference>
<comment type="caution">
    <text evidence="4">The sequence shown here is derived from an EMBL/GenBank/DDBJ whole genome shotgun (WGS) entry which is preliminary data.</text>
</comment>
<dbReference type="InterPro" id="IPR011049">
    <property type="entry name" value="Serralysin-like_metalloprot_C"/>
</dbReference>
<dbReference type="PROSITE" id="PS00330">
    <property type="entry name" value="HEMOLYSIN_CALCIUM"/>
    <property type="match status" value="1"/>
</dbReference>
<name>A0A6M1LQF3_9PROT</name>
<dbReference type="Proteomes" id="UP000475385">
    <property type="component" value="Unassembled WGS sequence"/>
</dbReference>
<proteinExistence type="predicted"/>
<dbReference type="PANTHER" id="PTHR38340">
    <property type="entry name" value="S-LAYER PROTEIN"/>
    <property type="match status" value="1"/>
</dbReference>
<evidence type="ECO:0000256" key="3">
    <source>
        <dbReference type="SAM" id="MobiDB-lite"/>
    </source>
</evidence>
<dbReference type="Gene3D" id="2.150.10.10">
    <property type="entry name" value="Serralysin-like metalloprotease, C-terminal"/>
    <property type="match status" value="1"/>
</dbReference>
<dbReference type="InterPro" id="IPR050557">
    <property type="entry name" value="RTX_toxin/Mannuronan_C5-epim"/>
</dbReference>
<dbReference type="AlphaFoldDB" id="A0A6M1LQF3"/>
<feature type="region of interest" description="Disordered" evidence="3">
    <location>
        <begin position="23"/>
        <end position="46"/>
    </location>
</feature>
<dbReference type="GO" id="GO:0005576">
    <property type="term" value="C:extracellular region"/>
    <property type="evidence" value="ECO:0007669"/>
    <property type="project" value="UniProtKB-SubCell"/>
</dbReference>
<dbReference type="GO" id="GO:0005509">
    <property type="term" value="F:calcium ion binding"/>
    <property type="evidence" value="ECO:0007669"/>
    <property type="project" value="InterPro"/>
</dbReference>
<evidence type="ECO:0000256" key="1">
    <source>
        <dbReference type="ARBA" id="ARBA00004613"/>
    </source>
</evidence>
<comment type="subcellular location">
    <subcellularLocation>
        <location evidence="1">Secreted</location>
    </subcellularLocation>
</comment>
<organism evidence="4 5">
    <name type="scientific">Falsiroseomonas algicola</name>
    <dbReference type="NCBI Taxonomy" id="2716930"/>
    <lineage>
        <taxon>Bacteria</taxon>
        <taxon>Pseudomonadati</taxon>
        <taxon>Pseudomonadota</taxon>
        <taxon>Alphaproteobacteria</taxon>
        <taxon>Acetobacterales</taxon>
        <taxon>Roseomonadaceae</taxon>
        <taxon>Falsiroseomonas</taxon>
    </lineage>
</organism>
<dbReference type="PRINTS" id="PR00313">
    <property type="entry name" value="CABNDNGRPT"/>
</dbReference>
<accession>A0A6M1LQF3</accession>
<reference evidence="4 5" key="2">
    <citation type="submission" date="2020-03" db="EMBL/GenBank/DDBJ databases">
        <title>Roseomonas stagni sp. nov., isolated from pond water in Japan.</title>
        <authorList>
            <person name="Furuhata K."/>
            <person name="Miyamoto H."/>
            <person name="Goto K."/>
        </authorList>
    </citation>
    <scope>NUCLEOTIDE SEQUENCE [LARGE SCALE GENOMIC DNA]</scope>
    <source>
        <strain evidence="4 5">PeD5</strain>
    </source>
</reference>
<evidence type="ECO:0000313" key="5">
    <source>
        <dbReference type="Proteomes" id="UP000475385"/>
    </source>
</evidence>
<dbReference type="InterPro" id="IPR001343">
    <property type="entry name" value="Hemolysn_Ca-bd"/>
</dbReference>
<keyword evidence="5" id="KW-1185">Reference proteome</keyword>
<dbReference type="PANTHER" id="PTHR38340:SF1">
    <property type="entry name" value="S-LAYER PROTEIN"/>
    <property type="match status" value="1"/>
</dbReference>
<gene>
    <name evidence="4" type="ORF">G3576_21660</name>
</gene>
<keyword evidence="2" id="KW-0964">Secreted</keyword>
<dbReference type="EMBL" id="JAAIKB010000010">
    <property type="protein sequence ID" value="NGM22635.1"/>
    <property type="molecule type" value="Genomic_DNA"/>
</dbReference>
<sequence length="200" mass="20394">MAPKGRMAWSAAASFRYAPSWARRAAGRDGVERRMKTPTLPSTPQPLDAAALDRVVGGAKMSLGEPSTDGDQAIQGTMMGDMLQGGDGQDTILGEGGDDQIVGGFGADHVESGSGNDTVIWSPGQGNDTIDGGAGSDTLLVNIRGLTLDGLLAAIEPAPGSAAPSIQDGTINLAGVTGTLVIGDERISFSNLETLRLTTK</sequence>
<dbReference type="InterPro" id="IPR018511">
    <property type="entry name" value="Hemolysin-typ_Ca-bd_CS"/>
</dbReference>